<gene>
    <name evidence="2" type="primary">LOC108556374</name>
</gene>
<evidence type="ECO:0000313" key="2">
    <source>
        <dbReference type="RefSeq" id="XP_017767943.1"/>
    </source>
</evidence>
<evidence type="ECO:0000313" key="1">
    <source>
        <dbReference type="Proteomes" id="UP000695000"/>
    </source>
</evidence>
<accession>A0ABM1M043</accession>
<dbReference type="RefSeq" id="XP_017767943.1">
    <property type="nucleotide sequence ID" value="XM_017912454.1"/>
</dbReference>
<keyword evidence="1" id="KW-1185">Reference proteome</keyword>
<reference evidence="2" key="1">
    <citation type="submission" date="2025-08" db="UniProtKB">
        <authorList>
            <consortium name="RefSeq"/>
        </authorList>
    </citation>
    <scope>IDENTIFICATION</scope>
    <source>
        <tissue evidence="2">Whole Larva</tissue>
    </source>
</reference>
<protein>
    <submittedName>
        <fullName evidence="2">Uncharacterized protein LOC108556374</fullName>
    </submittedName>
</protein>
<dbReference type="Proteomes" id="UP000695000">
    <property type="component" value="Unplaced"/>
</dbReference>
<organism evidence="1 2">
    <name type="scientific">Nicrophorus vespilloides</name>
    <name type="common">Boreal carrion beetle</name>
    <dbReference type="NCBI Taxonomy" id="110193"/>
    <lineage>
        <taxon>Eukaryota</taxon>
        <taxon>Metazoa</taxon>
        <taxon>Ecdysozoa</taxon>
        <taxon>Arthropoda</taxon>
        <taxon>Hexapoda</taxon>
        <taxon>Insecta</taxon>
        <taxon>Pterygota</taxon>
        <taxon>Neoptera</taxon>
        <taxon>Endopterygota</taxon>
        <taxon>Coleoptera</taxon>
        <taxon>Polyphaga</taxon>
        <taxon>Staphyliniformia</taxon>
        <taxon>Silphidae</taxon>
        <taxon>Nicrophorinae</taxon>
        <taxon>Nicrophorus</taxon>
    </lineage>
</organism>
<name>A0ABM1M043_NICVS</name>
<proteinExistence type="predicted"/>
<dbReference type="GeneID" id="108556374"/>
<sequence>MNIISSKNDDNKYRKTYYYNKQSNRNSKKIVYSDHILKQIEELHEQRRRSLGDFKKLKRDAENEFALKNYGLDEIDIDPLLNRIEIYIDFMNNKLIENDATDVVDNKCVSCDQTKKLCNCYQLKSYFRKRYF</sequence>